<evidence type="ECO:0000256" key="1">
    <source>
        <dbReference type="SAM" id="Phobius"/>
    </source>
</evidence>
<evidence type="ECO:0000313" key="3">
    <source>
        <dbReference type="Proteomes" id="UP000036873"/>
    </source>
</evidence>
<dbReference type="PATRIC" id="fig|52689.4.peg.722"/>
<dbReference type="PANTHER" id="PTHR36111">
    <property type="entry name" value="INNER MEMBRANE PROTEIN-RELATED"/>
    <property type="match status" value="1"/>
</dbReference>
<dbReference type="STRING" id="52689.AKG39_07970"/>
<dbReference type="Proteomes" id="UP000036873">
    <property type="component" value="Unassembled WGS sequence"/>
</dbReference>
<accession>A0A0L6U175</accession>
<feature type="transmembrane region" description="Helical" evidence="1">
    <location>
        <begin position="182"/>
        <end position="201"/>
    </location>
</feature>
<dbReference type="PANTHER" id="PTHR36111:SF2">
    <property type="entry name" value="INNER MEMBRANE PROTEIN"/>
    <property type="match status" value="1"/>
</dbReference>
<keyword evidence="1" id="KW-1133">Transmembrane helix</keyword>
<gene>
    <name evidence="2" type="ORF">AKG39_07970</name>
</gene>
<dbReference type="AlphaFoldDB" id="A0A0L6U175"/>
<reference evidence="3" key="1">
    <citation type="submission" date="2015-07" db="EMBL/GenBank/DDBJ databases">
        <title>Draft genome sequence of Acetobacterium bakii DSM 8293, a potential psychrophilic chemical producer through syngas fermentation.</title>
        <authorList>
            <person name="Song Y."/>
            <person name="Hwang S."/>
            <person name="Cho B.-K."/>
        </authorList>
    </citation>
    <scope>NUCLEOTIDE SEQUENCE [LARGE SCALE GENOMIC DNA]</scope>
    <source>
        <strain evidence="3">DSM 8239</strain>
    </source>
</reference>
<sequence>MVGTIINAAAIIICGFIGLLFKKGLPKRLSDTITQGLGLGIVIIGINMALETQNILIMLVSLLFGAILGEVINIEKQLQRLGDTLASKMKPSDNNVSLGFVSASLLFCTGSMAIMGAIENGLTGTYGILLSKSLLDGIFSMIFASTMGVGILFSAIPVFLYQGSISLLAGSIKAFLSPEMIVEMNAVGGILILAIGINLLKIKEIKVGNLLPSVIMPIIILWAIGLFGF</sequence>
<name>A0A0L6U175_9FIRM</name>
<feature type="transmembrane region" description="Helical" evidence="1">
    <location>
        <begin position="56"/>
        <end position="74"/>
    </location>
</feature>
<dbReference type="EMBL" id="LGYO01000019">
    <property type="protein sequence ID" value="KNZ42097.1"/>
    <property type="molecule type" value="Genomic_DNA"/>
</dbReference>
<dbReference type="InterPro" id="IPR007563">
    <property type="entry name" value="DUF554"/>
</dbReference>
<dbReference type="OrthoDB" id="9797976at2"/>
<feature type="transmembrane region" description="Helical" evidence="1">
    <location>
        <begin position="138"/>
        <end position="161"/>
    </location>
</feature>
<dbReference type="Pfam" id="PF04474">
    <property type="entry name" value="DUF554"/>
    <property type="match status" value="1"/>
</dbReference>
<keyword evidence="1" id="KW-0812">Transmembrane</keyword>
<keyword evidence="1" id="KW-0472">Membrane</keyword>
<keyword evidence="3" id="KW-1185">Reference proteome</keyword>
<feature type="transmembrane region" description="Helical" evidence="1">
    <location>
        <begin position="33"/>
        <end position="50"/>
    </location>
</feature>
<dbReference type="RefSeq" id="WP_050739857.1">
    <property type="nucleotide sequence ID" value="NZ_LGYO01000019.1"/>
</dbReference>
<protein>
    <submittedName>
        <fullName evidence="2">Membrane protein</fullName>
    </submittedName>
</protein>
<feature type="transmembrane region" description="Helical" evidence="1">
    <location>
        <begin position="6"/>
        <end position="21"/>
    </location>
</feature>
<comment type="caution">
    <text evidence="2">The sequence shown here is derived from an EMBL/GenBank/DDBJ whole genome shotgun (WGS) entry which is preliminary data.</text>
</comment>
<feature type="transmembrane region" description="Helical" evidence="1">
    <location>
        <begin position="207"/>
        <end position="227"/>
    </location>
</feature>
<evidence type="ECO:0000313" key="2">
    <source>
        <dbReference type="EMBL" id="KNZ42097.1"/>
    </source>
</evidence>
<proteinExistence type="predicted"/>
<feature type="transmembrane region" description="Helical" evidence="1">
    <location>
        <begin position="95"/>
        <end position="118"/>
    </location>
</feature>
<organism evidence="2 3">
    <name type="scientific">Acetobacterium bakii</name>
    <dbReference type="NCBI Taxonomy" id="52689"/>
    <lineage>
        <taxon>Bacteria</taxon>
        <taxon>Bacillati</taxon>
        <taxon>Bacillota</taxon>
        <taxon>Clostridia</taxon>
        <taxon>Eubacteriales</taxon>
        <taxon>Eubacteriaceae</taxon>
        <taxon>Acetobacterium</taxon>
    </lineage>
</organism>